<evidence type="ECO:0000256" key="3">
    <source>
        <dbReference type="ARBA" id="ARBA00005985"/>
    </source>
</evidence>
<keyword evidence="10 11" id="KW-0472">Membrane</keyword>
<comment type="caution">
    <text evidence="14">The sequence shown here is derived from an EMBL/GenBank/DDBJ whole genome shotgun (WGS) entry which is preliminary data.</text>
</comment>
<keyword evidence="9 11" id="KW-1133">Transmembrane helix</keyword>
<evidence type="ECO:0000256" key="9">
    <source>
        <dbReference type="ARBA" id="ARBA00022989"/>
    </source>
</evidence>
<feature type="transmembrane region" description="Helical" evidence="11">
    <location>
        <begin position="234"/>
        <end position="254"/>
    </location>
</feature>
<keyword evidence="4 11" id="KW-1003">Cell membrane</keyword>
<evidence type="ECO:0000313" key="14">
    <source>
        <dbReference type="EMBL" id="EMD82463.1"/>
    </source>
</evidence>
<protein>
    <recommendedName>
        <fullName evidence="11 12">4-hydroxybenzoate octaprenyltransferase</fullName>
        <ecNumber evidence="11 12">2.5.1.39</ecNumber>
    </recommendedName>
    <alternativeName>
        <fullName evidence="11">4-HB polyprenyltransferase</fullName>
    </alternativeName>
</protein>
<evidence type="ECO:0000256" key="6">
    <source>
        <dbReference type="ARBA" id="ARBA00022679"/>
    </source>
</evidence>
<dbReference type="GO" id="GO:0008412">
    <property type="term" value="F:4-hydroxybenzoate polyprenyltransferase activity"/>
    <property type="evidence" value="ECO:0007669"/>
    <property type="project" value="UniProtKB-UniRule"/>
</dbReference>
<dbReference type="EC" id="2.5.1.39" evidence="11 12"/>
<dbReference type="HAMAP" id="MF_01635">
    <property type="entry name" value="UbiA"/>
    <property type="match status" value="1"/>
</dbReference>
<comment type="cofactor">
    <cofactor evidence="1 11">
        <name>Mg(2+)</name>
        <dbReference type="ChEBI" id="CHEBI:18420"/>
    </cofactor>
</comment>
<comment type="subcellular location">
    <subcellularLocation>
        <location evidence="11">Cell inner membrane</location>
        <topology evidence="11">Multi-pass membrane protein</topology>
    </subcellularLocation>
    <subcellularLocation>
        <location evidence="2">Membrane</location>
        <topology evidence="2">Multi-pass membrane protein</topology>
    </subcellularLocation>
</comment>
<keyword evidence="15" id="KW-1185">Reference proteome</keyword>
<evidence type="ECO:0000256" key="11">
    <source>
        <dbReference type="HAMAP-Rule" id="MF_01635"/>
    </source>
</evidence>
<keyword evidence="5 11" id="KW-0997">Cell inner membrane</keyword>
<feature type="transmembrane region" description="Helical" evidence="11">
    <location>
        <begin position="260"/>
        <end position="276"/>
    </location>
</feature>
<name>M2U3F8_9SPHN</name>
<dbReference type="PANTHER" id="PTHR11048">
    <property type="entry name" value="PRENYLTRANSFERASES"/>
    <property type="match status" value="1"/>
</dbReference>
<feature type="transmembrane region" description="Helical" evidence="11">
    <location>
        <begin position="115"/>
        <end position="136"/>
    </location>
</feature>
<evidence type="ECO:0000256" key="12">
    <source>
        <dbReference type="NCBIfam" id="TIGR01474"/>
    </source>
</evidence>
<feature type="region of interest" description="Disordered" evidence="13">
    <location>
        <begin position="1"/>
        <end position="25"/>
    </location>
</feature>
<dbReference type="PANTHER" id="PTHR11048:SF28">
    <property type="entry name" value="4-HYDROXYBENZOATE POLYPRENYLTRANSFERASE, MITOCHONDRIAL"/>
    <property type="match status" value="1"/>
</dbReference>
<dbReference type="UniPathway" id="UPA00232"/>
<evidence type="ECO:0000256" key="2">
    <source>
        <dbReference type="ARBA" id="ARBA00004141"/>
    </source>
</evidence>
<dbReference type="GO" id="GO:0006744">
    <property type="term" value="P:ubiquinone biosynthetic process"/>
    <property type="evidence" value="ECO:0007669"/>
    <property type="project" value="UniProtKB-UniRule"/>
</dbReference>
<feature type="transmembrane region" description="Helical" evidence="11">
    <location>
        <begin position="288"/>
        <end position="312"/>
    </location>
</feature>
<dbReference type="NCBIfam" id="TIGR01474">
    <property type="entry name" value="ubiA_proteo"/>
    <property type="match status" value="1"/>
</dbReference>
<dbReference type="PATRIC" id="fig|1234595.3.peg.2187"/>
<dbReference type="InterPro" id="IPR000537">
    <property type="entry name" value="UbiA_prenyltransferase"/>
</dbReference>
<dbReference type="AlphaFoldDB" id="M2U3F8"/>
<comment type="pathway">
    <text evidence="11">Cofactor biosynthesis; ubiquinone biosynthesis.</text>
</comment>
<dbReference type="OrthoDB" id="9782418at2"/>
<dbReference type="Gene3D" id="1.10.357.140">
    <property type="entry name" value="UbiA prenyltransferase"/>
    <property type="match status" value="1"/>
</dbReference>
<evidence type="ECO:0000256" key="5">
    <source>
        <dbReference type="ARBA" id="ARBA00022519"/>
    </source>
</evidence>
<keyword evidence="8 11" id="KW-0812">Transmembrane</keyword>
<evidence type="ECO:0000313" key="15">
    <source>
        <dbReference type="Proteomes" id="UP000011717"/>
    </source>
</evidence>
<evidence type="ECO:0000256" key="4">
    <source>
        <dbReference type="ARBA" id="ARBA00022475"/>
    </source>
</evidence>
<dbReference type="GO" id="GO:0005886">
    <property type="term" value="C:plasma membrane"/>
    <property type="evidence" value="ECO:0007669"/>
    <property type="project" value="UniProtKB-SubCell"/>
</dbReference>
<dbReference type="EMBL" id="AMRV01000007">
    <property type="protein sequence ID" value="EMD82463.1"/>
    <property type="molecule type" value="Genomic_DNA"/>
</dbReference>
<dbReference type="FunFam" id="1.10.357.140:FF:000008">
    <property type="entry name" value="4-hydroxybenzoate octaprenyltransferase"/>
    <property type="match status" value="1"/>
</dbReference>
<keyword evidence="7 11" id="KW-0831">Ubiquinone biosynthesis</keyword>
<dbReference type="InterPro" id="IPR039653">
    <property type="entry name" value="Prenyltransferase"/>
</dbReference>
<dbReference type="InterPro" id="IPR044878">
    <property type="entry name" value="UbiA_sf"/>
</dbReference>
<dbReference type="Gene3D" id="1.20.120.1780">
    <property type="entry name" value="UbiA prenyltransferase"/>
    <property type="match status" value="1"/>
</dbReference>
<accession>M2U3F8</accession>
<gene>
    <name evidence="11" type="primary">ubiA</name>
    <name evidence="14" type="ORF">C725_2184</name>
</gene>
<feature type="transmembrane region" description="Helical" evidence="11">
    <location>
        <begin position="47"/>
        <end position="67"/>
    </location>
</feature>
<organism evidence="14 15">
    <name type="scientific">Pacificimonas flava</name>
    <dbReference type="NCBI Taxonomy" id="1234595"/>
    <lineage>
        <taxon>Bacteria</taxon>
        <taxon>Pseudomonadati</taxon>
        <taxon>Pseudomonadota</taxon>
        <taxon>Alphaproteobacteria</taxon>
        <taxon>Sphingomonadales</taxon>
        <taxon>Sphingosinicellaceae</taxon>
        <taxon>Pacificimonas</taxon>
    </lineage>
</organism>
<evidence type="ECO:0000256" key="1">
    <source>
        <dbReference type="ARBA" id="ARBA00001946"/>
    </source>
</evidence>
<dbReference type="InterPro" id="IPR030470">
    <property type="entry name" value="UbiA_prenylTrfase_CS"/>
</dbReference>
<evidence type="ECO:0000256" key="13">
    <source>
        <dbReference type="SAM" id="MobiDB-lite"/>
    </source>
</evidence>
<dbReference type="InterPro" id="IPR006370">
    <property type="entry name" value="HB_polyprenyltransferase-like"/>
</dbReference>
<dbReference type="Pfam" id="PF01040">
    <property type="entry name" value="UbiA"/>
    <property type="match status" value="1"/>
</dbReference>
<dbReference type="Proteomes" id="UP000011717">
    <property type="component" value="Unassembled WGS sequence"/>
</dbReference>
<evidence type="ECO:0000256" key="8">
    <source>
        <dbReference type="ARBA" id="ARBA00022692"/>
    </source>
</evidence>
<comment type="catalytic activity">
    <reaction evidence="11">
        <text>all-trans-octaprenyl diphosphate + 4-hydroxybenzoate = 4-hydroxy-3-(all-trans-octaprenyl)benzoate + diphosphate</text>
        <dbReference type="Rhea" id="RHEA:27782"/>
        <dbReference type="ChEBI" id="CHEBI:1617"/>
        <dbReference type="ChEBI" id="CHEBI:17879"/>
        <dbReference type="ChEBI" id="CHEBI:33019"/>
        <dbReference type="ChEBI" id="CHEBI:57711"/>
        <dbReference type="EC" id="2.5.1.39"/>
    </reaction>
</comment>
<feature type="transmembrane region" description="Helical" evidence="11">
    <location>
        <begin position="191"/>
        <end position="213"/>
    </location>
</feature>
<dbReference type="CDD" id="cd13959">
    <property type="entry name" value="PT_UbiA_COQ2"/>
    <property type="match status" value="1"/>
</dbReference>
<sequence>MATPDPHSAQPVSRDQRTPDAAPTGWVDGLPARIRPYARLARLDRPIGTWLLYWPCAWGLLLPGAQASAAADLLLFLVGAAAMRSAGCVWNDIVDRDLDARVARTRSRPIASGAVSVRAALIFTVLLCLIGLAVLLTLPRTAQLVALAAILLVAAYPFMKRVTWWPQAWLGLTFNWGALVGYAATTQGLGLPALLLYAAGFFWTLGYDTIYALQDLEDDALAGIKSSARRLGRSVRIGVAVFYALAAALAAAALAGGHGAGVAAAAALPFALHLLWQTLRLSGTDAPLALRLFKSNAAAGLILAAGIAGAGLA</sequence>
<comment type="similarity">
    <text evidence="3 11">Belongs to the UbiA prenyltransferase family.</text>
</comment>
<feature type="transmembrane region" description="Helical" evidence="11">
    <location>
        <begin position="142"/>
        <end position="159"/>
    </location>
</feature>
<evidence type="ECO:0000256" key="7">
    <source>
        <dbReference type="ARBA" id="ARBA00022688"/>
    </source>
</evidence>
<dbReference type="FunFam" id="1.20.120.1780:FF:000001">
    <property type="entry name" value="4-hydroxybenzoate octaprenyltransferase"/>
    <property type="match status" value="1"/>
</dbReference>
<dbReference type="RefSeq" id="WP_008602771.1">
    <property type="nucleotide sequence ID" value="NZ_AMRV01000007.1"/>
</dbReference>
<dbReference type="PROSITE" id="PS00943">
    <property type="entry name" value="UBIA"/>
    <property type="match status" value="1"/>
</dbReference>
<proteinExistence type="inferred from homology"/>
<reference evidence="14 15" key="1">
    <citation type="journal article" date="2013" name="Genome Announc.">
        <title>Draft Genome Sequence of Strain JLT2015T, Belonging to the Family Sphingomonadaceae of the Alphaproteobacteria.</title>
        <authorList>
            <person name="Tang K."/>
            <person name="Liu K."/>
            <person name="Li S."/>
            <person name="Jiao N."/>
        </authorList>
    </citation>
    <scope>NUCLEOTIDE SEQUENCE [LARGE SCALE GENOMIC DNA]</scope>
    <source>
        <strain evidence="14 15">JLT2015</strain>
    </source>
</reference>
<comment type="function">
    <text evidence="11">Catalyzes the prenylation of para-hydroxybenzoate (PHB) with an all-trans polyprenyl group. Mediates the second step in the final reaction sequence of ubiquinone-8 (UQ-8) biosynthesis, which is the condensation of the polyisoprenoid side chain with PHB, generating the first membrane-bound Q intermediate 3-octaprenyl-4-hydroxybenzoate.</text>
</comment>
<evidence type="ECO:0000256" key="10">
    <source>
        <dbReference type="ARBA" id="ARBA00023136"/>
    </source>
</evidence>
<keyword evidence="6 11" id="KW-0808">Transferase</keyword>
<keyword evidence="11" id="KW-0460">Magnesium</keyword>